<reference evidence="3" key="1">
    <citation type="submission" date="2018-12" db="EMBL/GenBank/DDBJ databases">
        <authorList>
            <person name="Syme R.A."/>
            <person name="Farfan-Caceres L."/>
            <person name="Lichtenzveig J."/>
        </authorList>
    </citation>
    <scope>NUCLEOTIDE SEQUENCE</scope>
    <source>
        <strain evidence="3">Al4</strain>
    </source>
</reference>
<keyword evidence="2" id="KW-1133">Transmembrane helix</keyword>
<feature type="compositionally biased region" description="Low complexity" evidence="1">
    <location>
        <begin position="13"/>
        <end position="28"/>
    </location>
</feature>
<evidence type="ECO:0000256" key="2">
    <source>
        <dbReference type="SAM" id="Phobius"/>
    </source>
</evidence>
<sequence length="231" mass="25318">MGVPTQADANENPPSEMSSSLSSSSVPAEAPPPMPPPPYFKTHFINPSSFKSAVNSKVDKPMVSLFRLSVRILQLIFALASGISYAIELAHGNGRGGASASFVFSQVAFGATLITLIINGATVRYYRLSWVVDWVLTVFWFALFAVFYEIYLGGKMETAFNGVDVGRMERAVWCDLINALLWSASAVFSSAMCCSGFKASIKGKLKDRRQRKEKKAIMETMGEMEMGTIRE</sequence>
<reference evidence="3" key="2">
    <citation type="submission" date="2020-09" db="EMBL/GenBank/DDBJ databases">
        <title>Reference genome assembly for Australian Ascochyta lentis isolate Al4.</title>
        <authorList>
            <person name="Lee R.C."/>
            <person name="Farfan-Caceres L.M."/>
            <person name="Debler J.W."/>
            <person name="Williams A.H."/>
            <person name="Henares B.M."/>
        </authorList>
    </citation>
    <scope>NUCLEOTIDE SEQUENCE</scope>
    <source>
        <strain evidence="3">Al4</strain>
    </source>
</reference>
<protein>
    <recommendedName>
        <fullName evidence="5">MARVEL domain-containing protein</fullName>
    </recommendedName>
</protein>
<dbReference type="PANTHER" id="PTHR42083">
    <property type="entry name" value="MARVEL DOMAIN-CONTAINING PROTEIN"/>
    <property type="match status" value="1"/>
</dbReference>
<organism evidence="3 4">
    <name type="scientific">Ascochyta lentis</name>
    <dbReference type="NCBI Taxonomy" id="205686"/>
    <lineage>
        <taxon>Eukaryota</taxon>
        <taxon>Fungi</taxon>
        <taxon>Dikarya</taxon>
        <taxon>Ascomycota</taxon>
        <taxon>Pezizomycotina</taxon>
        <taxon>Dothideomycetes</taxon>
        <taxon>Pleosporomycetidae</taxon>
        <taxon>Pleosporales</taxon>
        <taxon>Pleosporineae</taxon>
        <taxon>Didymellaceae</taxon>
        <taxon>Ascochyta</taxon>
    </lineage>
</organism>
<feature type="transmembrane region" description="Helical" evidence="2">
    <location>
        <begin position="179"/>
        <end position="201"/>
    </location>
</feature>
<evidence type="ECO:0000313" key="3">
    <source>
        <dbReference type="EMBL" id="KAF9700458.1"/>
    </source>
</evidence>
<comment type="caution">
    <text evidence="3">The sequence shown here is derived from an EMBL/GenBank/DDBJ whole genome shotgun (WGS) entry which is preliminary data.</text>
</comment>
<evidence type="ECO:0000256" key="1">
    <source>
        <dbReference type="SAM" id="MobiDB-lite"/>
    </source>
</evidence>
<dbReference type="PANTHER" id="PTHR42083:SF1">
    <property type="entry name" value="MARVEL DOMAIN-CONTAINING PROTEIN"/>
    <property type="match status" value="1"/>
</dbReference>
<keyword evidence="2" id="KW-0472">Membrane</keyword>
<feature type="transmembrane region" description="Helical" evidence="2">
    <location>
        <begin position="68"/>
        <end position="87"/>
    </location>
</feature>
<feature type="transmembrane region" description="Helical" evidence="2">
    <location>
        <begin position="130"/>
        <end position="151"/>
    </location>
</feature>
<feature type="transmembrane region" description="Helical" evidence="2">
    <location>
        <begin position="99"/>
        <end position="118"/>
    </location>
</feature>
<proteinExistence type="predicted"/>
<dbReference type="Proteomes" id="UP000651452">
    <property type="component" value="Unassembled WGS sequence"/>
</dbReference>
<evidence type="ECO:0000313" key="4">
    <source>
        <dbReference type="Proteomes" id="UP000651452"/>
    </source>
</evidence>
<dbReference type="OrthoDB" id="5363290at2759"/>
<feature type="region of interest" description="Disordered" evidence="1">
    <location>
        <begin position="1"/>
        <end position="32"/>
    </location>
</feature>
<evidence type="ECO:0008006" key="5">
    <source>
        <dbReference type="Google" id="ProtNLM"/>
    </source>
</evidence>
<dbReference type="AlphaFoldDB" id="A0A8H7JDM0"/>
<keyword evidence="2" id="KW-0812">Transmembrane</keyword>
<name>A0A8H7JDM0_9PLEO</name>
<keyword evidence="4" id="KW-1185">Reference proteome</keyword>
<accession>A0A8H7JDM0</accession>
<dbReference type="EMBL" id="RZGK01000003">
    <property type="protein sequence ID" value="KAF9700458.1"/>
    <property type="molecule type" value="Genomic_DNA"/>
</dbReference>
<gene>
    <name evidence="3" type="ORF">EKO04_001781</name>
</gene>